<sequence length="239" mass="26572">MSNSIDPSNPTDDMETNSNPWQVGVGKNNAQYILDPHTGDVIDVQEEKKRKRNAKKKRSKARKTATSPTGRDRVGDARDEGAETCEPPEVPRTKAPEDYENKGKGKNGVEPPSSSDGEDVPPDGDDEELANETFEDAQEIQTYYCILRIESTLKHNCFGLYGSAVQLMDDGGLELIAAPDPNHETWVDVTMHDGPAPWGREVRTRSGWFAWLSQVVRSWMKGESIASSAAPRLTYEYED</sequence>
<keyword evidence="2" id="KW-1185">Reference proteome</keyword>
<name>A0ACC3DZW1_9PEZI</name>
<reference evidence="1" key="1">
    <citation type="submission" date="2024-09" db="EMBL/GenBank/DDBJ databases">
        <title>Black Yeasts Isolated from many extreme environments.</title>
        <authorList>
            <person name="Coleine C."/>
            <person name="Stajich J.E."/>
            <person name="Selbmann L."/>
        </authorList>
    </citation>
    <scope>NUCLEOTIDE SEQUENCE</scope>
    <source>
        <strain evidence="1">CCFEE 5737</strain>
    </source>
</reference>
<accession>A0ACC3DZW1</accession>
<comment type="caution">
    <text evidence="1">The sequence shown here is derived from an EMBL/GenBank/DDBJ whole genome shotgun (WGS) entry which is preliminary data.</text>
</comment>
<dbReference type="Proteomes" id="UP001186974">
    <property type="component" value="Unassembled WGS sequence"/>
</dbReference>
<organism evidence="1 2">
    <name type="scientific">Coniosporium uncinatum</name>
    <dbReference type="NCBI Taxonomy" id="93489"/>
    <lineage>
        <taxon>Eukaryota</taxon>
        <taxon>Fungi</taxon>
        <taxon>Dikarya</taxon>
        <taxon>Ascomycota</taxon>
        <taxon>Pezizomycotina</taxon>
        <taxon>Dothideomycetes</taxon>
        <taxon>Dothideomycetes incertae sedis</taxon>
        <taxon>Coniosporium</taxon>
    </lineage>
</organism>
<evidence type="ECO:0000313" key="1">
    <source>
        <dbReference type="EMBL" id="KAK3082120.1"/>
    </source>
</evidence>
<gene>
    <name evidence="1" type="ORF">LTS18_003380</name>
</gene>
<dbReference type="EMBL" id="JAWDJW010000008">
    <property type="protein sequence ID" value="KAK3082120.1"/>
    <property type="molecule type" value="Genomic_DNA"/>
</dbReference>
<proteinExistence type="predicted"/>
<protein>
    <submittedName>
        <fullName evidence="1">Uncharacterized protein</fullName>
    </submittedName>
</protein>
<evidence type="ECO:0000313" key="2">
    <source>
        <dbReference type="Proteomes" id="UP001186974"/>
    </source>
</evidence>